<gene>
    <name evidence="1" type="ORF">TM35_000033350</name>
</gene>
<reference evidence="1 2" key="1">
    <citation type="submission" date="2017-03" db="EMBL/GenBank/DDBJ databases">
        <title>An alternative strategy for trypanosome survival in the mammalian bloodstream revealed through genome and transcriptome analysis of the ubiquitous bovine parasite Trypanosoma (Megatrypanum) theileri.</title>
        <authorList>
            <person name="Kelly S."/>
            <person name="Ivens A."/>
            <person name="Mott A."/>
            <person name="O'Neill E."/>
            <person name="Emms D."/>
            <person name="Macleod O."/>
            <person name="Voorheis P."/>
            <person name="Matthews J."/>
            <person name="Matthews K."/>
            <person name="Carrington M."/>
        </authorList>
    </citation>
    <scope>NUCLEOTIDE SEQUENCE [LARGE SCALE GENOMIC DNA]</scope>
    <source>
        <strain evidence="1">Edinburgh</strain>
    </source>
</reference>
<dbReference type="GeneID" id="39981882"/>
<organism evidence="1 2">
    <name type="scientific">Trypanosoma theileri</name>
    <dbReference type="NCBI Taxonomy" id="67003"/>
    <lineage>
        <taxon>Eukaryota</taxon>
        <taxon>Discoba</taxon>
        <taxon>Euglenozoa</taxon>
        <taxon>Kinetoplastea</taxon>
        <taxon>Metakinetoplastina</taxon>
        <taxon>Trypanosomatida</taxon>
        <taxon>Trypanosomatidae</taxon>
        <taxon>Trypanosoma</taxon>
    </lineage>
</organism>
<dbReference type="Proteomes" id="UP000192257">
    <property type="component" value="Unassembled WGS sequence"/>
</dbReference>
<name>A0A1X0P6N1_9TRYP</name>
<protein>
    <submittedName>
        <fullName evidence="1">Uncharacterized protein</fullName>
    </submittedName>
</protein>
<sequence>MELEATTTATMEESVDRFQMVRDRLFDVDYTWYTMRAEENHLLYGSSLTRRPIDRYKPPERKFFKCFYDSFRERDDKYHLSLLYDVIAKESLERATLRSYESEEFSSIARHAGEVMRVPQWCRFYFNKLPVIEAEEMERRMIKSEFYSMYLEAVTVLEILHRRVILFTEEPAARNSIVAAETHDWIECRRQQVERERQEELEENARERKRLLLYHDWKKKQEYQIFLFEQSEQEERMDVERLQRLHIGTWAQLFHAELKEARYHQLKYQLRQRLLNAECSRNIMAEEATERSSIMLLQKDQFRTLEAEEVKSFLWTRRHMMVNEAVEGERCGNLTKTVM</sequence>
<keyword evidence="2" id="KW-1185">Reference proteome</keyword>
<proteinExistence type="predicted"/>
<evidence type="ECO:0000313" key="1">
    <source>
        <dbReference type="EMBL" id="ORC92582.1"/>
    </source>
</evidence>
<evidence type="ECO:0000313" key="2">
    <source>
        <dbReference type="Proteomes" id="UP000192257"/>
    </source>
</evidence>
<accession>A0A1X0P6N1</accession>
<dbReference type="VEuPathDB" id="TriTrypDB:TM35_000033350"/>
<dbReference type="EMBL" id="NBCO01000003">
    <property type="protein sequence ID" value="ORC92582.1"/>
    <property type="molecule type" value="Genomic_DNA"/>
</dbReference>
<comment type="caution">
    <text evidence="1">The sequence shown here is derived from an EMBL/GenBank/DDBJ whole genome shotgun (WGS) entry which is preliminary data.</text>
</comment>
<dbReference type="RefSeq" id="XP_028886648.1">
    <property type="nucleotide sequence ID" value="XM_029022102.1"/>
</dbReference>
<dbReference type="OrthoDB" id="273083at2759"/>
<dbReference type="AlphaFoldDB" id="A0A1X0P6N1"/>